<dbReference type="EMBL" id="GBRH01277775">
    <property type="protein sequence ID" value="JAD20120.1"/>
    <property type="molecule type" value="Transcribed_RNA"/>
</dbReference>
<accession>A0A0A8Y439</accession>
<organism evidence="1">
    <name type="scientific">Arundo donax</name>
    <name type="common">Giant reed</name>
    <name type="synonym">Donax arundinaceus</name>
    <dbReference type="NCBI Taxonomy" id="35708"/>
    <lineage>
        <taxon>Eukaryota</taxon>
        <taxon>Viridiplantae</taxon>
        <taxon>Streptophyta</taxon>
        <taxon>Embryophyta</taxon>
        <taxon>Tracheophyta</taxon>
        <taxon>Spermatophyta</taxon>
        <taxon>Magnoliopsida</taxon>
        <taxon>Liliopsida</taxon>
        <taxon>Poales</taxon>
        <taxon>Poaceae</taxon>
        <taxon>PACMAD clade</taxon>
        <taxon>Arundinoideae</taxon>
        <taxon>Arundineae</taxon>
        <taxon>Arundo</taxon>
    </lineage>
</organism>
<reference evidence="1" key="2">
    <citation type="journal article" date="2015" name="Data Brief">
        <title>Shoot transcriptome of the giant reed, Arundo donax.</title>
        <authorList>
            <person name="Barrero R.A."/>
            <person name="Guerrero F.D."/>
            <person name="Moolhuijzen P."/>
            <person name="Goolsby J.A."/>
            <person name="Tidwell J."/>
            <person name="Bellgard S.E."/>
            <person name="Bellgard M.I."/>
        </authorList>
    </citation>
    <scope>NUCLEOTIDE SEQUENCE</scope>
    <source>
        <tissue evidence="1">Shoot tissue taken approximately 20 cm above the soil surface</tissue>
    </source>
</reference>
<evidence type="ECO:0000313" key="1">
    <source>
        <dbReference type="EMBL" id="JAD20120.1"/>
    </source>
</evidence>
<name>A0A0A8Y439_ARUDO</name>
<sequence length="36" mass="4354">MNIYNDIGITYFPKTGIYRYSQCIHILKFKKMRPSL</sequence>
<proteinExistence type="predicted"/>
<reference evidence="1" key="1">
    <citation type="submission" date="2014-09" db="EMBL/GenBank/DDBJ databases">
        <authorList>
            <person name="Magalhaes I.L.F."/>
            <person name="Oliveira U."/>
            <person name="Santos F.R."/>
            <person name="Vidigal T.H.D.A."/>
            <person name="Brescovit A.D."/>
            <person name="Santos A.J."/>
        </authorList>
    </citation>
    <scope>NUCLEOTIDE SEQUENCE</scope>
    <source>
        <tissue evidence="1">Shoot tissue taken approximately 20 cm above the soil surface</tissue>
    </source>
</reference>
<dbReference type="AlphaFoldDB" id="A0A0A8Y439"/>
<protein>
    <submittedName>
        <fullName evidence="1">Uncharacterized protein</fullName>
    </submittedName>
</protein>